<evidence type="ECO:0000256" key="7">
    <source>
        <dbReference type="ARBA" id="ARBA00022692"/>
    </source>
</evidence>
<dbReference type="Gene3D" id="3.30.450.20">
    <property type="entry name" value="PAS domain"/>
    <property type="match status" value="2"/>
</dbReference>
<evidence type="ECO:0000313" key="19">
    <source>
        <dbReference type="EMBL" id="OAS83119.1"/>
    </source>
</evidence>
<dbReference type="InterPro" id="IPR003661">
    <property type="entry name" value="HisK_dim/P_dom"/>
</dbReference>
<feature type="domain" description="PAS" evidence="16">
    <location>
        <begin position="266"/>
        <end position="331"/>
    </location>
</feature>
<organism evidence="19 20">
    <name type="scientific">Metabacillus litoralis</name>
    <dbReference type="NCBI Taxonomy" id="152268"/>
    <lineage>
        <taxon>Bacteria</taxon>
        <taxon>Bacillati</taxon>
        <taxon>Bacillota</taxon>
        <taxon>Bacilli</taxon>
        <taxon>Bacillales</taxon>
        <taxon>Bacillaceae</taxon>
        <taxon>Metabacillus</taxon>
    </lineage>
</organism>
<keyword evidence="13 14" id="KW-0472">Membrane</keyword>
<dbReference type="GO" id="GO:0004721">
    <property type="term" value="F:phosphoprotein phosphatase activity"/>
    <property type="evidence" value="ECO:0007669"/>
    <property type="project" value="TreeGrafter"/>
</dbReference>
<dbReference type="InterPro" id="IPR057640">
    <property type="entry name" value="Cache_WalK"/>
</dbReference>
<dbReference type="PROSITE" id="PS50113">
    <property type="entry name" value="PAC"/>
    <property type="match status" value="1"/>
</dbReference>
<dbReference type="SMART" id="SM00304">
    <property type="entry name" value="HAMP"/>
    <property type="match status" value="1"/>
</dbReference>
<dbReference type="InterPro" id="IPR050351">
    <property type="entry name" value="BphY/WalK/GraS-like"/>
</dbReference>
<feature type="transmembrane region" description="Helical" evidence="14">
    <location>
        <begin position="12"/>
        <end position="34"/>
    </location>
</feature>
<evidence type="ECO:0000259" key="18">
    <source>
        <dbReference type="PROSITE" id="PS50885"/>
    </source>
</evidence>
<keyword evidence="9 19" id="KW-0418">Kinase</keyword>
<dbReference type="GO" id="GO:0016036">
    <property type="term" value="P:cellular response to phosphate starvation"/>
    <property type="evidence" value="ECO:0007669"/>
    <property type="project" value="TreeGrafter"/>
</dbReference>
<evidence type="ECO:0000256" key="10">
    <source>
        <dbReference type="ARBA" id="ARBA00022840"/>
    </source>
</evidence>
<dbReference type="InterPro" id="IPR004358">
    <property type="entry name" value="Sig_transdc_His_kin-like_C"/>
</dbReference>
<evidence type="ECO:0000259" key="17">
    <source>
        <dbReference type="PROSITE" id="PS50113"/>
    </source>
</evidence>
<dbReference type="Pfam" id="PF13426">
    <property type="entry name" value="PAS_9"/>
    <property type="match status" value="1"/>
</dbReference>
<dbReference type="SUPFAM" id="SSF47384">
    <property type="entry name" value="Homodimeric domain of signal transducing histidine kinase"/>
    <property type="match status" value="1"/>
</dbReference>
<dbReference type="GO" id="GO:0000155">
    <property type="term" value="F:phosphorelay sensor kinase activity"/>
    <property type="evidence" value="ECO:0007669"/>
    <property type="project" value="InterPro"/>
</dbReference>
<name>A0A179SQG0_9BACI</name>
<protein>
    <recommendedName>
        <fullName evidence="3">histidine kinase</fullName>
        <ecNumber evidence="3">2.7.13.3</ecNumber>
    </recommendedName>
</protein>
<keyword evidence="7 14" id="KW-0812">Transmembrane</keyword>
<keyword evidence="6" id="KW-0808">Transferase</keyword>
<proteinExistence type="predicted"/>
<keyword evidence="11 14" id="KW-1133">Transmembrane helix</keyword>
<dbReference type="InterPro" id="IPR049814">
    <property type="entry name" value="Resp_reg_WalK"/>
</dbReference>
<dbReference type="FunFam" id="1.10.287.130:FF:000001">
    <property type="entry name" value="Two-component sensor histidine kinase"/>
    <property type="match status" value="1"/>
</dbReference>
<dbReference type="Pfam" id="PF23846">
    <property type="entry name" value="Cache_WalK"/>
    <property type="match status" value="1"/>
</dbReference>
<dbReference type="EC" id="2.7.13.3" evidence="3"/>
<evidence type="ECO:0000259" key="15">
    <source>
        <dbReference type="PROSITE" id="PS50109"/>
    </source>
</evidence>
<dbReference type="STRING" id="152268.A6K24_10875"/>
<dbReference type="RefSeq" id="WP_066338708.1">
    <property type="nucleotide sequence ID" value="NZ_LWSG01000043.1"/>
</dbReference>
<dbReference type="InterPro" id="IPR035965">
    <property type="entry name" value="PAS-like_dom_sf"/>
</dbReference>
<dbReference type="GO" id="GO:0005524">
    <property type="term" value="F:ATP binding"/>
    <property type="evidence" value="ECO:0007669"/>
    <property type="project" value="UniProtKB-KW"/>
</dbReference>
<evidence type="ECO:0000256" key="9">
    <source>
        <dbReference type="ARBA" id="ARBA00022777"/>
    </source>
</evidence>
<dbReference type="PANTHER" id="PTHR45453">
    <property type="entry name" value="PHOSPHATE REGULON SENSOR PROTEIN PHOR"/>
    <property type="match status" value="1"/>
</dbReference>
<feature type="domain" description="PAC" evidence="17">
    <location>
        <begin position="330"/>
        <end position="384"/>
    </location>
</feature>
<accession>A0A179SQG0</accession>
<dbReference type="SMART" id="SM00388">
    <property type="entry name" value="HisKA"/>
    <property type="match status" value="1"/>
</dbReference>
<dbReference type="NCBIfam" id="NF033092">
    <property type="entry name" value="HK_WalK"/>
    <property type="match status" value="1"/>
</dbReference>
<dbReference type="Pfam" id="PF02518">
    <property type="entry name" value="HATPase_c"/>
    <property type="match status" value="1"/>
</dbReference>
<dbReference type="SUPFAM" id="SSF158472">
    <property type="entry name" value="HAMP domain-like"/>
    <property type="match status" value="1"/>
</dbReference>
<evidence type="ECO:0000256" key="11">
    <source>
        <dbReference type="ARBA" id="ARBA00022989"/>
    </source>
</evidence>
<dbReference type="SUPFAM" id="SSF55785">
    <property type="entry name" value="PYP-like sensor domain (PAS domain)"/>
    <property type="match status" value="1"/>
</dbReference>
<evidence type="ECO:0000256" key="2">
    <source>
        <dbReference type="ARBA" id="ARBA00004651"/>
    </source>
</evidence>
<dbReference type="Gene3D" id="1.10.287.130">
    <property type="match status" value="1"/>
</dbReference>
<dbReference type="PRINTS" id="PR00344">
    <property type="entry name" value="BCTRLSENSOR"/>
</dbReference>
<dbReference type="CDD" id="cd00075">
    <property type="entry name" value="HATPase"/>
    <property type="match status" value="1"/>
</dbReference>
<keyword evidence="5" id="KW-0597">Phosphoprotein</keyword>
<dbReference type="CDD" id="cd00130">
    <property type="entry name" value="PAS"/>
    <property type="match status" value="1"/>
</dbReference>
<feature type="transmembrane region" description="Helical" evidence="14">
    <location>
        <begin position="188"/>
        <end position="211"/>
    </location>
</feature>
<dbReference type="InterPro" id="IPR005467">
    <property type="entry name" value="His_kinase_dom"/>
</dbReference>
<dbReference type="OrthoDB" id="9813151at2"/>
<dbReference type="CDD" id="cd00082">
    <property type="entry name" value="HisKA"/>
    <property type="match status" value="1"/>
</dbReference>
<evidence type="ECO:0000256" key="5">
    <source>
        <dbReference type="ARBA" id="ARBA00022553"/>
    </source>
</evidence>
<dbReference type="Pfam" id="PF00512">
    <property type="entry name" value="HisKA"/>
    <property type="match status" value="1"/>
</dbReference>
<evidence type="ECO:0000256" key="8">
    <source>
        <dbReference type="ARBA" id="ARBA00022741"/>
    </source>
</evidence>
<feature type="domain" description="HAMP" evidence="18">
    <location>
        <begin position="209"/>
        <end position="261"/>
    </location>
</feature>
<dbReference type="NCBIfam" id="TIGR00229">
    <property type="entry name" value="sensory_box"/>
    <property type="match status" value="1"/>
</dbReference>
<comment type="catalytic activity">
    <reaction evidence="1">
        <text>ATP + protein L-histidine = ADP + protein N-phospho-L-histidine.</text>
        <dbReference type="EC" id="2.7.13.3"/>
    </reaction>
</comment>
<dbReference type="Gene3D" id="3.30.565.10">
    <property type="entry name" value="Histidine kinase-like ATPase, C-terminal domain"/>
    <property type="match status" value="1"/>
</dbReference>
<dbReference type="SMART" id="SM00387">
    <property type="entry name" value="HATPase_c"/>
    <property type="match status" value="1"/>
</dbReference>
<dbReference type="InterPro" id="IPR036890">
    <property type="entry name" value="HATPase_C_sf"/>
</dbReference>
<dbReference type="SMART" id="SM00091">
    <property type="entry name" value="PAS"/>
    <property type="match status" value="1"/>
</dbReference>
<dbReference type="CDD" id="cd06225">
    <property type="entry name" value="HAMP"/>
    <property type="match status" value="1"/>
</dbReference>
<dbReference type="InterPro" id="IPR003660">
    <property type="entry name" value="HAMP_dom"/>
</dbReference>
<gene>
    <name evidence="19" type="ORF">A6K24_10875</name>
</gene>
<dbReference type="Pfam" id="PF00672">
    <property type="entry name" value="HAMP"/>
    <property type="match status" value="1"/>
</dbReference>
<keyword evidence="8" id="KW-0547">Nucleotide-binding</keyword>
<dbReference type="SUPFAM" id="SSF55874">
    <property type="entry name" value="ATPase domain of HSP90 chaperone/DNA topoisomerase II/histidine kinase"/>
    <property type="match status" value="1"/>
</dbReference>
<dbReference type="AlphaFoldDB" id="A0A179SQG0"/>
<keyword evidence="12" id="KW-0902">Two-component regulatory system</keyword>
<dbReference type="PROSITE" id="PS50885">
    <property type="entry name" value="HAMP"/>
    <property type="match status" value="1"/>
</dbReference>
<evidence type="ECO:0000256" key="14">
    <source>
        <dbReference type="SAM" id="Phobius"/>
    </source>
</evidence>
<dbReference type="Proteomes" id="UP000078534">
    <property type="component" value="Unassembled WGS sequence"/>
</dbReference>
<dbReference type="FunFam" id="3.30.565.10:FF:000006">
    <property type="entry name" value="Sensor histidine kinase WalK"/>
    <property type="match status" value="1"/>
</dbReference>
<dbReference type="InterPro" id="IPR000700">
    <property type="entry name" value="PAS-assoc_C"/>
</dbReference>
<dbReference type="EMBL" id="LWSG01000043">
    <property type="protein sequence ID" value="OAS83119.1"/>
    <property type="molecule type" value="Genomic_DNA"/>
</dbReference>
<evidence type="ECO:0000256" key="4">
    <source>
        <dbReference type="ARBA" id="ARBA00022475"/>
    </source>
</evidence>
<dbReference type="PANTHER" id="PTHR45453:SF1">
    <property type="entry name" value="PHOSPHATE REGULON SENSOR PROTEIN PHOR"/>
    <property type="match status" value="1"/>
</dbReference>
<dbReference type="PROSITE" id="PS50112">
    <property type="entry name" value="PAS"/>
    <property type="match status" value="1"/>
</dbReference>
<reference evidence="20" key="1">
    <citation type="submission" date="2016-04" db="EMBL/GenBank/DDBJ databases">
        <authorList>
            <person name="Lyu Z."/>
            <person name="Lyu W."/>
        </authorList>
    </citation>
    <scope>NUCLEOTIDE SEQUENCE [LARGE SCALE GENOMIC DNA]</scope>
    <source>
        <strain evidence="20">C44</strain>
    </source>
</reference>
<dbReference type="InterPro" id="IPR036097">
    <property type="entry name" value="HisK_dim/P_sf"/>
</dbReference>
<evidence type="ECO:0000256" key="13">
    <source>
        <dbReference type="ARBA" id="ARBA00023136"/>
    </source>
</evidence>
<evidence type="ECO:0000256" key="6">
    <source>
        <dbReference type="ARBA" id="ARBA00022679"/>
    </source>
</evidence>
<dbReference type="PROSITE" id="PS50109">
    <property type="entry name" value="HIS_KIN"/>
    <property type="match status" value="1"/>
</dbReference>
<keyword evidence="4" id="KW-1003">Cell membrane</keyword>
<sequence>MKKVGFFRSIHFKFVMVYVLLIMLAMQIIGIYFVKELETSLKENFNASLTKRVSLLVYNIEQEMSRDPKEYEDGRTPADEITTIIRDFETDEILEVRVIDKNKNVIATSSTNQDIVGKKTTEAMVLRTLVGIEDSNSSFHFDQETRQRVVVMTFPIKENNFSDKTVGAVYMVASMEEVFAQMRIINKIFATGTGLSLCITAALGIFLARTITRPMTDMRKQAIELANGNYSRKVKVYGEDEIGQLAATFNYLTEKLEEAQAMTEGERKKLASVIAHMTDGVIATDRNGQVILINNPALEMLNVSRGTLKNVNITDLLRIEDNYSFESLIDEQESLILDSSTKERPFIVRVSFSVIQKESGRVDGLIAVLYDITEQEKIEQERREFVANVSHELRTPLTTMRSYLEALADGAWMDKEIAPQFLNVTQTETERMIRLVNDLLQLSKLDRTDYRLNKDWINFTDFFNKIIDRFEMTKSGHVSFVRNIPNDALYVDIDTDKITQVLDNIISNALKYSPEGGKVTFTIDILPSELQIRVKDEGVGIPQESVNKIFDRFYRVDKARTRKLGGTGLGLAIAKEMVFAHGGDIWALSKEGQGTTVYFTLPYDPEQEDEWE</sequence>
<dbReference type="InterPro" id="IPR000014">
    <property type="entry name" value="PAS"/>
</dbReference>
<dbReference type="Gene3D" id="1.10.8.500">
    <property type="entry name" value="HAMP domain in histidine kinase"/>
    <property type="match status" value="1"/>
</dbReference>
<evidence type="ECO:0000256" key="3">
    <source>
        <dbReference type="ARBA" id="ARBA00012438"/>
    </source>
</evidence>
<comment type="caution">
    <text evidence="19">The sequence shown here is derived from an EMBL/GenBank/DDBJ whole genome shotgun (WGS) entry which is preliminary data.</text>
</comment>
<dbReference type="InterPro" id="IPR003594">
    <property type="entry name" value="HATPase_dom"/>
</dbReference>
<evidence type="ECO:0000313" key="20">
    <source>
        <dbReference type="Proteomes" id="UP000078534"/>
    </source>
</evidence>
<evidence type="ECO:0000256" key="1">
    <source>
        <dbReference type="ARBA" id="ARBA00000085"/>
    </source>
</evidence>
<evidence type="ECO:0000256" key="12">
    <source>
        <dbReference type="ARBA" id="ARBA00023012"/>
    </source>
</evidence>
<keyword evidence="10" id="KW-0067">ATP-binding</keyword>
<dbReference type="GO" id="GO:0005886">
    <property type="term" value="C:plasma membrane"/>
    <property type="evidence" value="ECO:0007669"/>
    <property type="project" value="UniProtKB-SubCell"/>
</dbReference>
<feature type="domain" description="Histidine kinase" evidence="15">
    <location>
        <begin position="388"/>
        <end position="605"/>
    </location>
</feature>
<keyword evidence="20" id="KW-1185">Reference proteome</keyword>
<evidence type="ECO:0000259" key="16">
    <source>
        <dbReference type="PROSITE" id="PS50112"/>
    </source>
</evidence>
<comment type="subcellular location">
    <subcellularLocation>
        <location evidence="2">Cell membrane</location>
        <topology evidence="2">Multi-pass membrane protein</topology>
    </subcellularLocation>
</comment>